<dbReference type="GO" id="GO:0009271">
    <property type="term" value="P:phage shock"/>
    <property type="evidence" value="ECO:0007669"/>
    <property type="project" value="InterPro"/>
</dbReference>
<evidence type="ECO:0000313" key="4">
    <source>
        <dbReference type="Proteomes" id="UP000179467"/>
    </source>
</evidence>
<feature type="transmembrane region" description="Helical" evidence="2">
    <location>
        <begin position="6"/>
        <end position="26"/>
    </location>
</feature>
<reference evidence="3 4" key="1">
    <citation type="submission" date="2016-09" db="EMBL/GenBank/DDBJ databases">
        <title>Metabolic pathway, cell adaptation mechanisms and a novel monoxygenase revealed through proteogenomic-transcription analysis of a Sphingomonas haloaromaticamans strain degrading the fungicide ortho-phenylphenol.</title>
        <authorList>
            <person name="Perruchon C."/>
            <person name="Papadopoulou E.S."/>
            <person name="Rousidou C."/>
            <person name="Vasileiadis S."/>
            <person name="Tanou G."/>
            <person name="Amoutzias G."/>
            <person name="Molassiotis A."/>
            <person name="Karpouzas D.G."/>
        </authorList>
    </citation>
    <scope>NUCLEOTIDE SEQUENCE [LARGE SCALE GENOMIC DNA]</scope>
    <source>
        <strain evidence="3 4">P3</strain>
    </source>
</reference>
<evidence type="ECO:0000256" key="1">
    <source>
        <dbReference type="SAM" id="MobiDB-lite"/>
    </source>
</evidence>
<feature type="region of interest" description="Disordered" evidence="1">
    <location>
        <begin position="69"/>
        <end position="103"/>
    </location>
</feature>
<dbReference type="InterPro" id="IPR009554">
    <property type="entry name" value="Phageshock_PspB"/>
</dbReference>
<dbReference type="GO" id="GO:0006355">
    <property type="term" value="P:regulation of DNA-templated transcription"/>
    <property type="evidence" value="ECO:0007669"/>
    <property type="project" value="InterPro"/>
</dbReference>
<proteinExistence type="predicted"/>
<sequence length="103" mass="12345">MEDVFLPIIIVGMLFIGLPWLIFHYVTQWKRSSSLTVEDENLLDELHDTARRLDDRLRSIERIIAADNPDFRPGQISDRSENPEYRRADEPERIENWRRGEHR</sequence>
<name>A0A1S1HH62_9SPHN</name>
<feature type="compositionally biased region" description="Basic and acidic residues" evidence="1">
    <location>
        <begin position="78"/>
        <end position="103"/>
    </location>
</feature>
<dbReference type="Pfam" id="PF06667">
    <property type="entry name" value="PspB"/>
    <property type="match status" value="1"/>
</dbReference>
<keyword evidence="2" id="KW-0472">Membrane</keyword>
<accession>A0A1S1HH62</accession>
<dbReference type="RefSeq" id="WP_015457375.1">
    <property type="nucleotide sequence ID" value="NZ_MIPT01000001.1"/>
</dbReference>
<dbReference type="EMBL" id="MIPT01000001">
    <property type="protein sequence ID" value="OHT20831.1"/>
    <property type="molecule type" value="Genomic_DNA"/>
</dbReference>
<comment type="caution">
    <text evidence="3">The sequence shown here is derived from an EMBL/GenBank/DDBJ whole genome shotgun (WGS) entry which is preliminary data.</text>
</comment>
<gene>
    <name evidence="3" type="ORF">BHE75_02834</name>
</gene>
<evidence type="ECO:0000313" key="3">
    <source>
        <dbReference type="EMBL" id="OHT20831.1"/>
    </source>
</evidence>
<keyword evidence="2" id="KW-0812">Transmembrane</keyword>
<dbReference type="AlphaFoldDB" id="A0A1S1HH62"/>
<protein>
    <submittedName>
        <fullName evidence="3">Phage shock protein B</fullName>
    </submittedName>
</protein>
<keyword evidence="2" id="KW-1133">Transmembrane helix</keyword>
<organism evidence="3 4">
    <name type="scientific">Edaphosphingomonas haloaromaticamans</name>
    <dbReference type="NCBI Taxonomy" id="653954"/>
    <lineage>
        <taxon>Bacteria</taxon>
        <taxon>Pseudomonadati</taxon>
        <taxon>Pseudomonadota</taxon>
        <taxon>Alphaproteobacteria</taxon>
        <taxon>Sphingomonadales</taxon>
        <taxon>Rhizorhabdaceae</taxon>
        <taxon>Edaphosphingomonas</taxon>
    </lineage>
</organism>
<dbReference type="NCBIfam" id="TIGR02976">
    <property type="entry name" value="phageshock_pspB"/>
    <property type="match status" value="1"/>
</dbReference>
<evidence type="ECO:0000256" key="2">
    <source>
        <dbReference type="SAM" id="Phobius"/>
    </source>
</evidence>
<dbReference type="OrthoDB" id="7365677at2"/>
<dbReference type="Proteomes" id="UP000179467">
    <property type="component" value="Unassembled WGS sequence"/>
</dbReference>
<keyword evidence="4" id="KW-1185">Reference proteome</keyword>